<dbReference type="PANTHER" id="PTHR30026">
    <property type="entry name" value="OUTER MEMBRANE PROTEIN TOLC"/>
    <property type="match status" value="1"/>
</dbReference>
<keyword evidence="5" id="KW-0812">Transmembrane</keyword>
<dbReference type="InterPro" id="IPR051906">
    <property type="entry name" value="TolC-like"/>
</dbReference>
<feature type="region of interest" description="Disordered" evidence="9">
    <location>
        <begin position="38"/>
        <end position="136"/>
    </location>
</feature>
<evidence type="ECO:0000256" key="6">
    <source>
        <dbReference type="ARBA" id="ARBA00023136"/>
    </source>
</evidence>
<keyword evidence="12" id="KW-1185">Reference proteome</keyword>
<keyword evidence="6" id="KW-0472">Membrane</keyword>
<dbReference type="Proteomes" id="UP000606008">
    <property type="component" value="Unassembled WGS sequence"/>
</dbReference>
<evidence type="ECO:0000256" key="8">
    <source>
        <dbReference type="SAM" id="Coils"/>
    </source>
</evidence>
<accession>A0ABX0QKP8</accession>
<dbReference type="EMBL" id="WAEL01000005">
    <property type="protein sequence ID" value="NID11428.1"/>
    <property type="molecule type" value="Genomic_DNA"/>
</dbReference>
<keyword evidence="4" id="KW-1134">Transmembrane beta strand</keyword>
<keyword evidence="8" id="KW-0175">Coiled coil</keyword>
<feature type="compositionally biased region" description="Polar residues" evidence="9">
    <location>
        <begin position="38"/>
        <end position="52"/>
    </location>
</feature>
<feature type="compositionally biased region" description="Polar residues" evidence="9">
    <location>
        <begin position="77"/>
        <end position="90"/>
    </location>
</feature>
<comment type="similarity">
    <text evidence="2">Belongs to the outer membrane factor (OMF) (TC 1.B.17) family.</text>
</comment>
<keyword evidence="10" id="KW-0732">Signal</keyword>
<name>A0ABX0QKP8_9BACT</name>
<protein>
    <submittedName>
        <fullName evidence="11">TolC family protein</fullName>
    </submittedName>
</protein>
<evidence type="ECO:0000256" key="9">
    <source>
        <dbReference type="SAM" id="MobiDB-lite"/>
    </source>
</evidence>
<evidence type="ECO:0000313" key="12">
    <source>
        <dbReference type="Proteomes" id="UP000606008"/>
    </source>
</evidence>
<keyword evidence="3" id="KW-0813">Transport</keyword>
<evidence type="ECO:0000256" key="10">
    <source>
        <dbReference type="SAM" id="SignalP"/>
    </source>
</evidence>
<keyword evidence="7" id="KW-0998">Cell outer membrane</keyword>
<dbReference type="PANTHER" id="PTHR30026:SF20">
    <property type="entry name" value="OUTER MEMBRANE PROTEIN TOLC"/>
    <property type="match status" value="1"/>
</dbReference>
<dbReference type="SUPFAM" id="SSF56954">
    <property type="entry name" value="Outer membrane efflux proteins (OEP)"/>
    <property type="match status" value="1"/>
</dbReference>
<proteinExistence type="inferred from homology"/>
<evidence type="ECO:0000256" key="5">
    <source>
        <dbReference type="ARBA" id="ARBA00022692"/>
    </source>
</evidence>
<evidence type="ECO:0000256" key="2">
    <source>
        <dbReference type="ARBA" id="ARBA00007613"/>
    </source>
</evidence>
<evidence type="ECO:0000256" key="3">
    <source>
        <dbReference type="ARBA" id="ARBA00022448"/>
    </source>
</evidence>
<reference evidence="12" key="2">
    <citation type="submission" date="2023-07" db="EMBL/GenBank/DDBJ databases">
        <authorList>
            <person name="Jung D.-H."/>
        </authorList>
    </citation>
    <scope>NUCLEOTIDE SEQUENCE [LARGE SCALE GENOMIC DNA]</scope>
    <source>
        <strain evidence="12">JA-25</strain>
    </source>
</reference>
<dbReference type="Gene3D" id="1.20.1600.10">
    <property type="entry name" value="Outer membrane efflux proteins (OEP)"/>
    <property type="match status" value="1"/>
</dbReference>
<comment type="caution">
    <text evidence="11">The sequence shown here is derived from an EMBL/GenBank/DDBJ whole genome shotgun (WGS) entry which is preliminary data.</text>
</comment>
<dbReference type="RefSeq" id="WP_166692450.1">
    <property type="nucleotide sequence ID" value="NZ_WAEL01000005.1"/>
</dbReference>
<feature type="compositionally biased region" description="Polar residues" evidence="9">
    <location>
        <begin position="99"/>
        <end position="118"/>
    </location>
</feature>
<comment type="subcellular location">
    <subcellularLocation>
        <location evidence="1">Cell outer membrane</location>
    </subcellularLocation>
</comment>
<feature type="signal peptide" evidence="10">
    <location>
        <begin position="1"/>
        <end position="34"/>
    </location>
</feature>
<organism evidence="11 12">
    <name type="scientific">Fibrivirga algicola</name>
    <dbReference type="NCBI Taxonomy" id="2950420"/>
    <lineage>
        <taxon>Bacteria</taxon>
        <taxon>Pseudomonadati</taxon>
        <taxon>Bacteroidota</taxon>
        <taxon>Cytophagia</taxon>
        <taxon>Cytophagales</taxon>
        <taxon>Spirosomataceae</taxon>
        <taxon>Fibrivirga</taxon>
    </lineage>
</organism>
<dbReference type="InterPro" id="IPR003423">
    <property type="entry name" value="OMP_efflux"/>
</dbReference>
<feature type="chain" id="PRO_5046560901" evidence="10">
    <location>
        <begin position="35"/>
        <end position="565"/>
    </location>
</feature>
<reference evidence="12" key="1">
    <citation type="submission" date="2019-09" db="EMBL/GenBank/DDBJ databases">
        <authorList>
            <person name="Jung D.-H."/>
        </authorList>
    </citation>
    <scope>NUCLEOTIDE SEQUENCE [LARGE SCALE GENOMIC DNA]</scope>
    <source>
        <strain evidence="12">JA-25</strain>
    </source>
</reference>
<feature type="compositionally biased region" description="Low complexity" evidence="9">
    <location>
        <begin position="53"/>
        <end position="76"/>
    </location>
</feature>
<gene>
    <name evidence="11" type="ORF">F7231_14735</name>
</gene>
<evidence type="ECO:0000313" key="11">
    <source>
        <dbReference type="EMBL" id="NID11428.1"/>
    </source>
</evidence>
<sequence>MKTTLQKHTIRRFVPALWLAISWLGAATPGTLLAQVPAASTPTGSVPTQPSVGQQPTGAAASGQQPGAQQPAATGAISPSGQATVPSQPGTLPAGATQPGIQNTPVNLQSGNISTFNSGLAPAPTGLKPANQQGDGQRFSMQEAIDFAIKQNINVRNSQLDAVSAEARILEIKASALPQVSVNGSFTDNLIIQRAFLPAVFFDPKASPDAPAVPVQFGVNYAGNATASVNQLLYSASLNVGLRAAATYRELAQRTTQATKVTVAEQVAKAYYGVLVARERSKLLDLNIGRLDTLLRDTRASNQQGFVEKLDVQRLEVQANNLRAERQNVENLIQLSYALLKYQMGLSVNDEITLTEQLQDRNLTELESLIAPDPTFQYQSRIEYSTLQTQLKLAELDIEGSKKGYYPTVSAFVNYGYNNGKNRIGDMVTTPWLNFSTAGLSVQIPIFDGFLKKYQIAQKRVTLQKAQNSGELLKNSIDLQIRQSSITLNNGFQTLQTQLRNRDLAQEIVRVTRIKYKEGVGSNIEVLNAETSFREAQTNYFASLYDFLIAKVDQDKALGRLYTGQ</sequence>
<dbReference type="Pfam" id="PF02321">
    <property type="entry name" value="OEP"/>
    <property type="match status" value="1"/>
</dbReference>
<evidence type="ECO:0000256" key="1">
    <source>
        <dbReference type="ARBA" id="ARBA00004442"/>
    </source>
</evidence>
<evidence type="ECO:0000256" key="4">
    <source>
        <dbReference type="ARBA" id="ARBA00022452"/>
    </source>
</evidence>
<feature type="coiled-coil region" evidence="8">
    <location>
        <begin position="307"/>
        <end position="335"/>
    </location>
</feature>
<evidence type="ECO:0000256" key="7">
    <source>
        <dbReference type="ARBA" id="ARBA00023237"/>
    </source>
</evidence>